<dbReference type="Pfam" id="PF06974">
    <property type="entry name" value="WS_DGAT_C"/>
    <property type="match status" value="1"/>
</dbReference>
<keyword evidence="4" id="KW-1185">Reference proteome</keyword>
<proteinExistence type="predicted"/>
<name>A0A4P9Z0Q4_9FUNG</name>
<evidence type="ECO:0000259" key="2">
    <source>
        <dbReference type="Pfam" id="PF06974"/>
    </source>
</evidence>
<feature type="domain" description="O-acyltransferase WSD1 C-terminal" evidence="2">
    <location>
        <begin position="139"/>
        <end position="227"/>
    </location>
</feature>
<feature type="region of interest" description="Disordered" evidence="1">
    <location>
        <begin position="23"/>
        <end position="50"/>
    </location>
</feature>
<dbReference type="OrthoDB" id="619536at2759"/>
<evidence type="ECO:0000313" key="3">
    <source>
        <dbReference type="EMBL" id="RKP24940.1"/>
    </source>
</evidence>
<organism evidence="3 4">
    <name type="scientific">Syncephalis pseudoplumigaleata</name>
    <dbReference type="NCBI Taxonomy" id="1712513"/>
    <lineage>
        <taxon>Eukaryota</taxon>
        <taxon>Fungi</taxon>
        <taxon>Fungi incertae sedis</taxon>
        <taxon>Zoopagomycota</taxon>
        <taxon>Zoopagomycotina</taxon>
        <taxon>Zoopagomycetes</taxon>
        <taxon>Zoopagales</taxon>
        <taxon>Piptocephalidaceae</taxon>
        <taxon>Syncephalis</taxon>
    </lineage>
</organism>
<dbReference type="Proteomes" id="UP000278143">
    <property type="component" value="Unassembled WGS sequence"/>
</dbReference>
<dbReference type="EMBL" id="KZ989961">
    <property type="protein sequence ID" value="RKP24940.1"/>
    <property type="molecule type" value="Genomic_DNA"/>
</dbReference>
<sequence length="239" mass="26002">MAQPMDIYASATGNKYTSITSYLTSDNSSQPEGKHVPAHRPKQHPSVPAPSISDPYLTYIDSLLLRLGASGEHNFAVSSIVWMEGDMQPGTMLALLERLCQQTPKFQQRCVPGSFWQRARWEAMDSALQANHTMLHCSVNRGFDSRHGILSNIPGPDMPLCIDVEQTRHSILSYALYPPSVSSGCVSMGIASYNGSVVVSVVADDSPVYPEKARRLADGIYAAFEQLLAEVHATSASSS</sequence>
<dbReference type="AlphaFoldDB" id="A0A4P9Z0Q4"/>
<reference evidence="4" key="1">
    <citation type="journal article" date="2018" name="Nat. Microbiol.">
        <title>Leveraging single-cell genomics to expand the fungal tree of life.</title>
        <authorList>
            <person name="Ahrendt S.R."/>
            <person name="Quandt C.A."/>
            <person name="Ciobanu D."/>
            <person name="Clum A."/>
            <person name="Salamov A."/>
            <person name="Andreopoulos B."/>
            <person name="Cheng J.F."/>
            <person name="Woyke T."/>
            <person name="Pelin A."/>
            <person name="Henrissat B."/>
            <person name="Reynolds N.K."/>
            <person name="Benny G.L."/>
            <person name="Smith M.E."/>
            <person name="James T.Y."/>
            <person name="Grigoriev I.V."/>
        </authorList>
    </citation>
    <scope>NUCLEOTIDE SEQUENCE [LARGE SCALE GENOMIC DNA]</scope>
    <source>
        <strain evidence="4">Benny S71-1</strain>
    </source>
</reference>
<gene>
    <name evidence="3" type="ORF">SYNPS1DRAFT_29316</name>
</gene>
<evidence type="ECO:0000313" key="4">
    <source>
        <dbReference type="Proteomes" id="UP000278143"/>
    </source>
</evidence>
<protein>
    <recommendedName>
        <fullName evidence="2">O-acyltransferase WSD1 C-terminal domain-containing protein</fullName>
    </recommendedName>
</protein>
<evidence type="ECO:0000256" key="1">
    <source>
        <dbReference type="SAM" id="MobiDB-lite"/>
    </source>
</evidence>
<dbReference type="InterPro" id="IPR009721">
    <property type="entry name" value="O-acyltransferase_WSD1_C"/>
</dbReference>
<accession>A0A4P9Z0Q4</accession>